<keyword evidence="12" id="KW-1185">Reference proteome</keyword>
<dbReference type="InterPro" id="IPR002528">
    <property type="entry name" value="MATE_fam"/>
</dbReference>
<dbReference type="CDD" id="cd13131">
    <property type="entry name" value="MATE_NorM_like"/>
    <property type="match status" value="1"/>
</dbReference>
<feature type="transmembrane region" description="Helical" evidence="10">
    <location>
        <begin position="160"/>
        <end position="184"/>
    </location>
</feature>
<keyword evidence="2" id="KW-0813">Transport</keyword>
<evidence type="ECO:0000313" key="11">
    <source>
        <dbReference type="EMBL" id="AOW09554.1"/>
    </source>
</evidence>
<sequence length="459" mass="50785">MTFSQYTKEFAYNIKLAYPVILGMLGHTLIGIVDNYMVGNLGSTELAAVSLGNSFIFLALAIGIGFSTAITPLTAEADAEKNQKKIRTTFHHGLLLCTVLGVSLCLVTMLSKQLMYFMDQPEAVVVLAAPYIDWVAFSLIPVVMYQGYKQFADGLSLTKYSMYAIILANVVHIFFNYVLIYGFWIFPKLGVIGAALGTVISRIMMVVFMHYLMKHNAIMKPYFKNFTFKEIKKSIVKKIVALGIPSAMQMLFEVTLFTAAIWLSGTLGKNSQAANQIALIMASSTFMVAMGLSVTAMIRVSHSKGLADYKNLIVVARSIFLLVVIVETFFALVFVTLHNFLPHLFLNMDDPTQAIDNAEIIGITSKLLLIAAIFQISDGVQVVVLGALRGMQDVKIPMYITFVAYWIVGFPISFYLGKYTDLKAVGVWIGLLAGLTAAALFLYIRFARLTRKMVLEKGE</sequence>
<keyword evidence="6 10" id="KW-1133">Transmembrane helix</keyword>
<dbReference type="EMBL" id="CP017479">
    <property type="protein sequence ID" value="AOW09554.1"/>
    <property type="molecule type" value="Genomic_DNA"/>
</dbReference>
<feature type="transmembrane region" description="Helical" evidence="10">
    <location>
        <begin position="53"/>
        <end position="73"/>
    </location>
</feature>
<dbReference type="Pfam" id="PF01554">
    <property type="entry name" value="MatE"/>
    <property type="match status" value="2"/>
</dbReference>
<dbReference type="Proteomes" id="UP000175968">
    <property type="component" value="Chromosome"/>
</dbReference>
<keyword evidence="8 10" id="KW-0472">Membrane</keyword>
<evidence type="ECO:0000256" key="3">
    <source>
        <dbReference type="ARBA" id="ARBA00022449"/>
    </source>
</evidence>
<dbReference type="GO" id="GO:0015297">
    <property type="term" value="F:antiporter activity"/>
    <property type="evidence" value="ECO:0007669"/>
    <property type="project" value="UniProtKB-KW"/>
</dbReference>
<accession>A0AAC9N6E3</accession>
<dbReference type="NCBIfam" id="TIGR00797">
    <property type="entry name" value="matE"/>
    <property type="match status" value="1"/>
</dbReference>
<evidence type="ECO:0000256" key="1">
    <source>
        <dbReference type="ARBA" id="ARBA00004651"/>
    </source>
</evidence>
<dbReference type="InterPro" id="IPR048279">
    <property type="entry name" value="MdtK-like"/>
</dbReference>
<name>A0AAC9N6E3_9FLAO</name>
<evidence type="ECO:0000256" key="9">
    <source>
        <dbReference type="ARBA" id="ARBA00031636"/>
    </source>
</evidence>
<keyword evidence="3" id="KW-0050">Antiport</keyword>
<evidence type="ECO:0000256" key="10">
    <source>
        <dbReference type="SAM" id="Phobius"/>
    </source>
</evidence>
<evidence type="ECO:0000256" key="5">
    <source>
        <dbReference type="ARBA" id="ARBA00022692"/>
    </source>
</evidence>
<evidence type="ECO:0000256" key="4">
    <source>
        <dbReference type="ARBA" id="ARBA00022475"/>
    </source>
</evidence>
<feature type="transmembrane region" description="Helical" evidence="10">
    <location>
        <begin position="396"/>
        <end position="416"/>
    </location>
</feature>
<feature type="transmembrane region" description="Helical" evidence="10">
    <location>
        <begin position="422"/>
        <end position="444"/>
    </location>
</feature>
<dbReference type="PIRSF" id="PIRSF006603">
    <property type="entry name" value="DinF"/>
    <property type="match status" value="1"/>
</dbReference>
<feature type="transmembrane region" description="Helical" evidence="10">
    <location>
        <begin position="190"/>
        <end position="212"/>
    </location>
</feature>
<organism evidence="11 12">
    <name type="scientific">Flavobacterium gilvum</name>
    <dbReference type="NCBI Taxonomy" id="1492737"/>
    <lineage>
        <taxon>Bacteria</taxon>
        <taxon>Pseudomonadati</taxon>
        <taxon>Bacteroidota</taxon>
        <taxon>Flavobacteriia</taxon>
        <taxon>Flavobacteriales</taxon>
        <taxon>Flavobacteriaceae</taxon>
        <taxon>Flavobacterium</taxon>
    </lineage>
</organism>
<reference evidence="11 12" key="1">
    <citation type="submission" date="2016-10" db="EMBL/GenBank/DDBJ databases">
        <title>Flavobacterium gilvum sp. nov., isolated from stream water.</title>
        <authorList>
            <person name="Shin S.-K."/>
            <person name="Cho Y.-J."/>
            <person name="Yi H."/>
        </authorList>
    </citation>
    <scope>NUCLEOTIDE SEQUENCE [LARGE SCALE GENOMIC DNA]</scope>
    <source>
        <strain evidence="11 12">EM1308</strain>
    </source>
</reference>
<dbReference type="PANTHER" id="PTHR43298:SF2">
    <property type="entry name" value="FMN_FAD EXPORTER YEEO-RELATED"/>
    <property type="match status" value="1"/>
</dbReference>
<protein>
    <recommendedName>
        <fullName evidence="9">Multidrug-efflux transporter</fullName>
    </recommendedName>
</protein>
<dbReference type="PANTHER" id="PTHR43298">
    <property type="entry name" value="MULTIDRUG RESISTANCE PROTEIN NORM-RELATED"/>
    <property type="match status" value="1"/>
</dbReference>
<feature type="transmembrane region" description="Helical" evidence="10">
    <location>
        <begin position="123"/>
        <end position="148"/>
    </location>
</feature>
<feature type="transmembrane region" description="Helical" evidence="10">
    <location>
        <begin position="12"/>
        <end position="33"/>
    </location>
</feature>
<feature type="transmembrane region" description="Helical" evidence="10">
    <location>
        <begin position="319"/>
        <end position="340"/>
    </location>
</feature>
<dbReference type="GO" id="GO:0005886">
    <property type="term" value="C:plasma membrane"/>
    <property type="evidence" value="ECO:0007669"/>
    <property type="project" value="UniProtKB-SubCell"/>
</dbReference>
<keyword evidence="7" id="KW-0406">Ion transport</keyword>
<evidence type="ECO:0000313" key="12">
    <source>
        <dbReference type="Proteomes" id="UP000175968"/>
    </source>
</evidence>
<feature type="transmembrane region" description="Helical" evidence="10">
    <location>
        <begin position="93"/>
        <end position="111"/>
    </location>
</feature>
<dbReference type="AlphaFoldDB" id="A0AAC9N6E3"/>
<proteinExistence type="predicted"/>
<evidence type="ECO:0000256" key="6">
    <source>
        <dbReference type="ARBA" id="ARBA00022989"/>
    </source>
</evidence>
<dbReference type="InterPro" id="IPR050222">
    <property type="entry name" value="MATE_MdtK"/>
</dbReference>
<feature type="transmembrane region" description="Helical" evidence="10">
    <location>
        <begin position="360"/>
        <end position="384"/>
    </location>
</feature>
<feature type="transmembrane region" description="Helical" evidence="10">
    <location>
        <begin position="239"/>
        <end position="265"/>
    </location>
</feature>
<gene>
    <name evidence="11" type="ORF">EM308_08595</name>
</gene>
<dbReference type="GO" id="GO:0006811">
    <property type="term" value="P:monoatomic ion transport"/>
    <property type="evidence" value="ECO:0007669"/>
    <property type="project" value="UniProtKB-KW"/>
</dbReference>
<dbReference type="RefSeq" id="WP_035637948.1">
    <property type="nucleotide sequence ID" value="NZ_CP017479.1"/>
</dbReference>
<keyword evidence="4" id="KW-1003">Cell membrane</keyword>
<evidence type="ECO:0000256" key="7">
    <source>
        <dbReference type="ARBA" id="ARBA00023065"/>
    </source>
</evidence>
<comment type="subcellular location">
    <subcellularLocation>
        <location evidence="1">Cell membrane</location>
        <topology evidence="1">Multi-pass membrane protein</topology>
    </subcellularLocation>
</comment>
<evidence type="ECO:0000256" key="8">
    <source>
        <dbReference type="ARBA" id="ARBA00023136"/>
    </source>
</evidence>
<keyword evidence="5 10" id="KW-0812">Transmembrane</keyword>
<dbReference type="GO" id="GO:0042910">
    <property type="term" value="F:xenobiotic transmembrane transporter activity"/>
    <property type="evidence" value="ECO:0007669"/>
    <property type="project" value="InterPro"/>
</dbReference>
<feature type="transmembrane region" description="Helical" evidence="10">
    <location>
        <begin position="277"/>
        <end position="298"/>
    </location>
</feature>
<dbReference type="KEGG" id="fgl:EM308_08595"/>
<evidence type="ECO:0000256" key="2">
    <source>
        <dbReference type="ARBA" id="ARBA00022448"/>
    </source>
</evidence>